<feature type="compositionally biased region" description="Basic and acidic residues" evidence="1">
    <location>
        <begin position="135"/>
        <end position="148"/>
    </location>
</feature>
<evidence type="ECO:0000313" key="3">
    <source>
        <dbReference type="Proteomes" id="UP001341281"/>
    </source>
</evidence>
<protein>
    <submittedName>
        <fullName evidence="2">Uncharacterized protein</fullName>
    </submittedName>
</protein>
<dbReference type="Proteomes" id="UP001341281">
    <property type="component" value="Chromosome 07"/>
</dbReference>
<feature type="compositionally biased region" description="Basic and acidic residues" evidence="1">
    <location>
        <begin position="86"/>
        <end position="99"/>
    </location>
</feature>
<keyword evidence="3" id="KW-1185">Reference proteome</keyword>
<dbReference type="SUPFAM" id="SSF57756">
    <property type="entry name" value="Retrovirus zinc finger-like domains"/>
    <property type="match status" value="1"/>
</dbReference>
<dbReference type="GO" id="GO:0008270">
    <property type="term" value="F:zinc ion binding"/>
    <property type="evidence" value="ECO:0007669"/>
    <property type="project" value="InterPro"/>
</dbReference>
<accession>A0AAQ3U393</accession>
<name>A0AAQ3U393_PASNO</name>
<dbReference type="InterPro" id="IPR036875">
    <property type="entry name" value="Znf_CCHC_sf"/>
</dbReference>
<gene>
    <name evidence="2" type="ORF">U9M48_031652</name>
</gene>
<feature type="region of interest" description="Disordered" evidence="1">
    <location>
        <begin position="79"/>
        <end position="112"/>
    </location>
</feature>
<evidence type="ECO:0000256" key="1">
    <source>
        <dbReference type="SAM" id="MobiDB-lite"/>
    </source>
</evidence>
<reference evidence="2 3" key="1">
    <citation type="submission" date="2024-02" db="EMBL/GenBank/DDBJ databases">
        <title>High-quality chromosome-scale genome assembly of Pensacola bahiagrass (Paspalum notatum Flugge var. saurae).</title>
        <authorList>
            <person name="Vega J.M."/>
            <person name="Podio M."/>
            <person name="Orjuela J."/>
            <person name="Siena L.A."/>
            <person name="Pessino S.C."/>
            <person name="Combes M.C."/>
            <person name="Mariac C."/>
            <person name="Albertini E."/>
            <person name="Pupilli F."/>
            <person name="Ortiz J.P.A."/>
            <person name="Leblanc O."/>
        </authorList>
    </citation>
    <scope>NUCLEOTIDE SEQUENCE [LARGE SCALE GENOMIC DNA]</scope>
    <source>
        <strain evidence="2">R1</strain>
        <tissue evidence="2">Leaf</tissue>
    </source>
</reference>
<proteinExistence type="predicted"/>
<dbReference type="GO" id="GO:0003676">
    <property type="term" value="F:nucleic acid binding"/>
    <property type="evidence" value="ECO:0007669"/>
    <property type="project" value="InterPro"/>
</dbReference>
<organism evidence="2 3">
    <name type="scientific">Paspalum notatum var. saurae</name>
    <dbReference type="NCBI Taxonomy" id="547442"/>
    <lineage>
        <taxon>Eukaryota</taxon>
        <taxon>Viridiplantae</taxon>
        <taxon>Streptophyta</taxon>
        <taxon>Embryophyta</taxon>
        <taxon>Tracheophyta</taxon>
        <taxon>Spermatophyta</taxon>
        <taxon>Magnoliopsida</taxon>
        <taxon>Liliopsida</taxon>
        <taxon>Poales</taxon>
        <taxon>Poaceae</taxon>
        <taxon>PACMAD clade</taxon>
        <taxon>Panicoideae</taxon>
        <taxon>Andropogonodae</taxon>
        <taxon>Paspaleae</taxon>
        <taxon>Paspalinae</taxon>
        <taxon>Paspalum</taxon>
    </lineage>
</organism>
<feature type="region of interest" description="Disordered" evidence="1">
    <location>
        <begin position="129"/>
        <end position="148"/>
    </location>
</feature>
<sequence length="148" mass="17322">MRINSLARTICTLGETLDEPHIMKKFLRVVLSRNWFRLRASQDRFDEPNEGGGSGEVRDKSEQLMMAEEDWLAKWKHKLQPNATEGQRRHTHTYERESNGKLTSEGTPHRKGRCHNYGIYGYWAKECRKPKKEKARKDEAHLAKADVE</sequence>
<dbReference type="EMBL" id="CP144751">
    <property type="protein sequence ID" value="WVZ84645.1"/>
    <property type="molecule type" value="Genomic_DNA"/>
</dbReference>
<evidence type="ECO:0000313" key="2">
    <source>
        <dbReference type="EMBL" id="WVZ84645.1"/>
    </source>
</evidence>
<dbReference type="AlphaFoldDB" id="A0AAQ3U393"/>